<name>A0ABN6E0M8_9BACT</name>
<protein>
    <recommendedName>
        <fullName evidence="3">DUF4197 domain-containing protein</fullName>
    </recommendedName>
</protein>
<dbReference type="InterPro" id="IPR025245">
    <property type="entry name" value="DUF4197"/>
</dbReference>
<keyword evidence="2" id="KW-1185">Reference proteome</keyword>
<sequence length="238" mass="25140">MRRQITACLVLCSLMLSSCGGSPVDRLKNGVNALGEQATALGLKRAMGVGVREVVNRLGQVGGYLDNPLVRLVVPPPFLLAADLLRMGGTLVQKDPVEAGLNLAAERAAPLAGPILLAALEQTSVPTMRELLNAGETAATDYLRKQTEGKLVEVFQPAISATLAETGALEQYRKVMEGAKDLQPAEQPAEGTVAEPAVSLEQYATTQAIDGLFKLLGSEEQRIRQGPEFGDLGLLPGK</sequence>
<organism evidence="1 2">
    <name type="scientific">Desulfuromonas versatilis</name>
    <dbReference type="NCBI Taxonomy" id="2802975"/>
    <lineage>
        <taxon>Bacteria</taxon>
        <taxon>Pseudomonadati</taxon>
        <taxon>Thermodesulfobacteriota</taxon>
        <taxon>Desulfuromonadia</taxon>
        <taxon>Desulfuromonadales</taxon>
        <taxon>Desulfuromonadaceae</taxon>
        <taxon>Desulfuromonas</taxon>
    </lineage>
</organism>
<dbReference type="PROSITE" id="PS51257">
    <property type="entry name" value="PROKAR_LIPOPROTEIN"/>
    <property type="match status" value="1"/>
</dbReference>
<reference evidence="1 2" key="2">
    <citation type="journal article" date="2021" name="Int. J. Syst. Evol. Microbiol.">
        <title>Isolation and Polyphasic Characterization of Desulfuromonas versatilis sp. Nov., an Electrogenic Bacteria Capable of Versatile Metabolism Isolated from a Graphene Oxide-Reducing Enrichment Culture.</title>
        <authorList>
            <person name="Xie L."/>
            <person name="Yoshida N."/>
            <person name="Ishii S."/>
            <person name="Meng L."/>
        </authorList>
    </citation>
    <scope>NUCLEOTIDE SEQUENCE [LARGE SCALE GENOMIC DNA]</scope>
    <source>
        <strain evidence="1 2">NIT-T3</strain>
    </source>
</reference>
<evidence type="ECO:0000313" key="2">
    <source>
        <dbReference type="Proteomes" id="UP001319827"/>
    </source>
</evidence>
<reference evidence="1 2" key="1">
    <citation type="journal article" date="2016" name="C (Basel)">
        <title>Selective Growth of and Electricity Production by Marine Exoelectrogenic Bacteria in Self-Aggregated Hydrogel of Microbially Reduced Graphene Oxide.</title>
        <authorList>
            <person name="Yoshida N."/>
            <person name="Goto Y."/>
            <person name="Miyata Y."/>
        </authorList>
    </citation>
    <scope>NUCLEOTIDE SEQUENCE [LARGE SCALE GENOMIC DNA]</scope>
    <source>
        <strain evidence="1 2">NIT-T3</strain>
    </source>
</reference>
<dbReference type="Proteomes" id="UP001319827">
    <property type="component" value="Chromosome"/>
</dbReference>
<dbReference type="Pfam" id="PF13852">
    <property type="entry name" value="DUF4197"/>
    <property type="match status" value="1"/>
</dbReference>
<gene>
    <name evidence="1" type="ORF">DESUT3_29490</name>
</gene>
<dbReference type="RefSeq" id="WP_221249274.1">
    <property type="nucleotide sequence ID" value="NZ_AP024355.1"/>
</dbReference>
<evidence type="ECO:0008006" key="3">
    <source>
        <dbReference type="Google" id="ProtNLM"/>
    </source>
</evidence>
<proteinExistence type="predicted"/>
<dbReference type="EMBL" id="AP024355">
    <property type="protein sequence ID" value="BCR05880.1"/>
    <property type="molecule type" value="Genomic_DNA"/>
</dbReference>
<accession>A0ABN6E0M8</accession>
<evidence type="ECO:0000313" key="1">
    <source>
        <dbReference type="EMBL" id="BCR05880.1"/>
    </source>
</evidence>